<dbReference type="AlphaFoldDB" id="A0AA96V4I1"/>
<reference evidence="4 5" key="1">
    <citation type="submission" date="2023-07" db="EMBL/GenBank/DDBJ databases">
        <title>Closed genome sequence of Methanosarcinaceae archaeon Am2.</title>
        <authorList>
            <person name="Poehlein A."/>
            <person name="Protasov E."/>
            <person name="Platt K."/>
            <person name="Reeh H."/>
            <person name="Daniel R."/>
            <person name="Brune A."/>
        </authorList>
    </citation>
    <scope>NUCLEOTIDE SEQUENCE [LARGE SCALE GENOMIC DNA]</scope>
    <source>
        <strain evidence="4 5">Am2</strain>
    </source>
</reference>
<evidence type="ECO:0000313" key="4">
    <source>
        <dbReference type="EMBL" id="WNY26439.1"/>
    </source>
</evidence>
<sequence length="87" mass="9711">MDKIKQYTLKKESVNLDPLISVGKNGMSDAVIDELKKQLKVKKLVKVRIHKNSDESDDIKQAGAALAQKCNASLIDVRGRTVTLYKQ</sequence>
<evidence type="ECO:0000313" key="5">
    <source>
        <dbReference type="Proteomes" id="UP001304970"/>
    </source>
</evidence>
<dbReference type="RefSeq" id="WP_338097971.1">
    <property type="nucleotide sequence ID" value="NZ_CP131061.1"/>
</dbReference>
<dbReference type="SMART" id="SM01103">
    <property type="entry name" value="CRS1_YhbY"/>
    <property type="match status" value="1"/>
</dbReference>
<dbReference type="PROSITE" id="PS51295">
    <property type="entry name" value="CRM"/>
    <property type="match status" value="1"/>
</dbReference>
<evidence type="ECO:0000256" key="2">
    <source>
        <dbReference type="PROSITE-ProRule" id="PRU00626"/>
    </source>
</evidence>
<evidence type="ECO:0000259" key="3">
    <source>
        <dbReference type="PROSITE" id="PS51295"/>
    </source>
</evidence>
<protein>
    <recommendedName>
        <fullName evidence="3">CRM domain-containing protein</fullName>
    </recommendedName>
</protein>
<dbReference type="EMBL" id="CP131061">
    <property type="protein sequence ID" value="WNY26439.1"/>
    <property type="molecule type" value="Genomic_DNA"/>
</dbReference>
<dbReference type="GeneID" id="89227603"/>
<accession>A0AA96V4I1</accession>
<dbReference type="Proteomes" id="UP001304970">
    <property type="component" value="Chromosome"/>
</dbReference>
<dbReference type="GO" id="GO:0003723">
    <property type="term" value="F:RNA binding"/>
    <property type="evidence" value="ECO:0007669"/>
    <property type="project" value="UniProtKB-UniRule"/>
</dbReference>
<dbReference type="InterPro" id="IPR051925">
    <property type="entry name" value="RNA-binding_domain"/>
</dbReference>
<dbReference type="InterPro" id="IPR035920">
    <property type="entry name" value="YhbY-like_sf"/>
</dbReference>
<name>A0AA96V4I1_9EURY</name>
<feature type="domain" description="CRM" evidence="3">
    <location>
        <begin position="1"/>
        <end position="87"/>
    </location>
</feature>
<dbReference type="PANTHER" id="PTHR40065:SF3">
    <property type="entry name" value="RNA-BINDING PROTEIN YHBY"/>
    <property type="match status" value="1"/>
</dbReference>
<dbReference type="SUPFAM" id="SSF75471">
    <property type="entry name" value="YhbY-like"/>
    <property type="match status" value="1"/>
</dbReference>
<evidence type="ECO:0000256" key="1">
    <source>
        <dbReference type="ARBA" id="ARBA00022884"/>
    </source>
</evidence>
<keyword evidence="5" id="KW-1185">Reference proteome</keyword>
<keyword evidence="1 2" id="KW-0694">RNA-binding</keyword>
<gene>
    <name evidence="4" type="ORF">MsAm2_02010</name>
</gene>
<proteinExistence type="predicted"/>
<dbReference type="PANTHER" id="PTHR40065">
    <property type="entry name" value="RNA-BINDING PROTEIN YHBY"/>
    <property type="match status" value="1"/>
</dbReference>
<dbReference type="InterPro" id="IPR001890">
    <property type="entry name" value="RNA-binding_CRM"/>
</dbReference>
<dbReference type="Gene3D" id="3.30.110.60">
    <property type="entry name" value="YhbY-like"/>
    <property type="match status" value="1"/>
</dbReference>
<dbReference type="Pfam" id="PF01985">
    <property type="entry name" value="CRS1_YhbY"/>
    <property type="match status" value="1"/>
</dbReference>
<organism evidence="4 5">
    <name type="scientific">Methanolapillus ohkumae</name>
    <dbReference type="NCBI Taxonomy" id="3028298"/>
    <lineage>
        <taxon>Archaea</taxon>
        <taxon>Methanobacteriati</taxon>
        <taxon>Methanobacteriota</taxon>
        <taxon>Stenosarchaea group</taxon>
        <taxon>Methanomicrobia</taxon>
        <taxon>Methanosarcinales</taxon>
        <taxon>Methanosarcinaceae</taxon>
        <taxon>Methanolapillus</taxon>
    </lineage>
</organism>